<comment type="caution">
    <text evidence="1">The sequence shown here is derived from an EMBL/GenBank/DDBJ whole genome shotgun (WGS) entry which is preliminary data.</text>
</comment>
<dbReference type="AlphaFoldDB" id="A0A0E2BDX4"/>
<dbReference type="EMBL" id="AHON02000050">
    <property type="protein sequence ID" value="EKO33563.1"/>
    <property type="molecule type" value="Genomic_DNA"/>
</dbReference>
<keyword evidence="2" id="KW-1185">Reference proteome</keyword>
<evidence type="ECO:0000313" key="1">
    <source>
        <dbReference type="EMBL" id="EKO33563.1"/>
    </source>
</evidence>
<gene>
    <name evidence="1" type="ORF">LEP1GSC179_1951</name>
</gene>
<organism evidence="1 2">
    <name type="scientific">Leptospira santarosai str. MOR084</name>
    <dbReference type="NCBI Taxonomy" id="1049984"/>
    <lineage>
        <taxon>Bacteria</taxon>
        <taxon>Pseudomonadati</taxon>
        <taxon>Spirochaetota</taxon>
        <taxon>Spirochaetia</taxon>
        <taxon>Leptospirales</taxon>
        <taxon>Leptospiraceae</taxon>
        <taxon>Leptospira</taxon>
    </lineage>
</organism>
<proteinExistence type="predicted"/>
<sequence>MRTIDEIGFSGLDRTNTFRRFLDDKLKTCPKTRRLRIKTRNNVRIAEVLGRTLTRV</sequence>
<protein>
    <submittedName>
        <fullName evidence="1">Uncharacterized protein</fullName>
    </submittedName>
</protein>
<name>A0A0E2BDX4_9LEPT</name>
<reference evidence="1" key="1">
    <citation type="submission" date="2012-10" db="EMBL/GenBank/DDBJ databases">
        <authorList>
            <person name="Harkins D.M."/>
            <person name="Durkin A.S."/>
            <person name="Brinkac L.M."/>
            <person name="Haft D.H."/>
            <person name="Selengut J.D."/>
            <person name="Sanka R."/>
            <person name="DePew J."/>
            <person name="Purushe J."/>
            <person name="Matthias M.A."/>
            <person name="Vinetz J.M."/>
            <person name="Sutton G.G."/>
            <person name="Nierman W.C."/>
            <person name="Fouts D.E."/>
        </authorList>
    </citation>
    <scope>NUCLEOTIDE SEQUENCE [LARGE SCALE GENOMIC DNA]</scope>
    <source>
        <strain evidence="1">MOR084</strain>
    </source>
</reference>
<accession>A0A0E2BDX4</accession>
<dbReference type="Proteomes" id="UP000006329">
    <property type="component" value="Unassembled WGS sequence"/>
</dbReference>
<evidence type="ECO:0000313" key="2">
    <source>
        <dbReference type="Proteomes" id="UP000006329"/>
    </source>
</evidence>